<comment type="caution">
    <text evidence="2">The sequence shown here is derived from an EMBL/GenBank/DDBJ whole genome shotgun (WGS) entry which is preliminary data.</text>
</comment>
<name>A0A554VE08_9FLAO</name>
<evidence type="ECO:0000313" key="2">
    <source>
        <dbReference type="EMBL" id="TSE05238.1"/>
    </source>
</evidence>
<gene>
    <name evidence="2" type="ORF">FOF46_23530</name>
</gene>
<accession>A0A554VE08</accession>
<sequence>MNWGCSNPSFNKGHALNQSVSVFNIILLGAIVIQKYKDKTIPQLLKEARKVCHAYIKARDRQGNYATCISCQNTFLADIMQAGHYFKSELYSCVRFNELNINLQCEHCNCFEEGNLVMYEPNLINKIGIEAFTDLQDTVEAYRRSFFKWDRSSLIDIIDYYSTKLKEVS</sequence>
<feature type="transmembrane region" description="Helical" evidence="1">
    <location>
        <begin position="15"/>
        <end position="33"/>
    </location>
</feature>
<reference evidence="2 3" key="1">
    <citation type="submission" date="2019-07" db="EMBL/GenBank/DDBJ databases">
        <title>The draft genome sequence of Aquimarina algiphila M91.</title>
        <authorList>
            <person name="Meng X."/>
        </authorList>
    </citation>
    <scope>NUCLEOTIDE SEQUENCE [LARGE SCALE GENOMIC DNA]</scope>
    <source>
        <strain evidence="2 3">M91</strain>
    </source>
</reference>
<dbReference type="AlphaFoldDB" id="A0A554VE08"/>
<dbReference type="OrthoDB" id="5741553at2"/>
<keyword evidence="3" id="KW-1185">Reference proteome</keyword>
<dbReference type="Proteomes" id="UP000318833">
    <property type="component" value="Unassembled WGS sequence"/>
</dbReference>
<proteinExistence type="predicted"/>
<protein>
    <submittedName>
        <fullName evidence="2">Uncharacterized protein</fullName>
    </submittedName>
</protein>
<keyword evidence="1" id="KW-0472">Membrane</keyword>
<dbReference type="InterPro" id="IPR008713">
    <property type="entry name" value="Phage_lambda_NinG"/>
</dbReference>
<evidence type="ECO:0000256" key="1">
    <source>
        <dbReference type="SAM" id="Phobius"/>
    </source>
</evidence>
<organism evidence="2 3">
    <name type="scientific">Aquimarina algiphila</name>
    <dbReference type="NCBI Taxonomy" id="2047982"/>
    <lineage>
        <taxon>Bacteria</taxon>
        <taxon>Pseudomonadati</taxon>
        <taxon>Bacteroidota</taxon>
        <taxon>Flavobacteriia</taxon>
        <taxon>Flavobacteriales</taxon>
        <taxon>Flavobacteriaceae</taxon>
        <taxon>Aquimarina</taxon>
    </lineage>
</organism>
<evidence type="ECO:0000313" key="3">
    <source>
        <dbReference type="Proteomes" id="UP000318833"/>
    </source>
</evidence>
<keyword evidence="1" id="KW-0812">Transmembrane</keyword>
<keyword evidence="1" id="KW-1133">Transmembrane helix</keyword>
<dbReference type="Pfam" id="PF05766">
    <property type="entry name" value="NinG"/>
    <property type="match status" value="1"/>
</dbReference>
<dbReference type="EMBL" id="VLNR01000064">
    <property type="protein sequence ID" value="TSE05238.1"/>
    <property type="molecule type" value="Genomic_DNA"/>
</dbReference>